<protein>
    <submittedName>
        <fullName evidence="3">tRNA (Mo5U34)-methyltransferase</fullName>
    </submittedName>
</protein>
<keyword evidence="2" id="KW-0819">tRNA processing</keyword>
<evidence type="ECO:0000313" key="3">
    <source>
        <dbReference type="EMBL" id="BBB31955.1"/>
    </source>
</evidence>
<dbReference type="GO" id="GO:0008168">
    <property type="term" value="F:methyltransferase activity"/>
    <property type="evidence" value="ECO:0007669"/>
    <property type="project" value="UniProtKB-KW"/>
</dbReference>
<dbReference type="HAMAP" id="MF_01590">
    <property type="entry name" value="tRNA_carboxymethyltr_CmoB"/>
    <property type="match status" value="1"/>
</dbReference>
<dbReference type="Proteomes" id="UP000595564">
    <property type="component" value="Chromosome"/>
</dbReference>
<dbReference type="InterPro" id="IPR029063">
    <property type="entry name" value="SAM-dependent_MTases_sf"/>
</dbReference>
<evidence type="ECO:0000256" key="2">
    <source>
        <dbReference type="ARBA" id="ARBA00022694"/>
    </source>
</evidence>
<dbReference type="NCBIfam" id="TIGR00452">
    <property type="entry name" value="tRNA 5-methoxyuridine(34)/uridine 5-oxyacetic acid(34) synthase CmoB"/>
    <property type="match status" value="1"/>
</dbReference>
<dbReference type="InterPro" id="IPR027555">
    <property type="entry name" value="Mo5U34_MeTrfas-like"/>
</dbReference>
<dbReference type="GO" id="GO:0002098">
    <property type="term" value="P:tRNA wobble uridine modification"/>
    <property type="evidence" value="ECO:0007669"/>
    <property type="project" value="InterPro"/>
</dbReference>
<accession>A0A7R6PWK6</accession>
<evidence type="ECO:0000256" key="1">
    <source>
        <dbReference type="ARBA" id="ARBA00022679"/>
    </source>
</evidence>
<keyword evidence="1 3" id="KW-0808">Transferase</keyword>
<dbReference type="GO" id="GO:0016765">
    <property type="term" value="F:transferase activity, transferring alkyl or aryl (other than methyl) groups"/>
    <property type="evidence" value="ECO:0007669"/>
    <property type="project" value="InterPro"/>
</dbReference>
<evidence type="ECO:0000313" key="4">
    <source>
        <dbReference type="Proteomes" id="UP000595564"/>
    </source>
</evidence>
<dbReference type="Gene3D" id="3.40.50.150">
    <property type="entry name" value="Vaccinia Virus protein VP39"/>
    <property type="match status" value="1"/>
</dbReference>
<dbReference type="RefSeq" id="WP_201328287.1">
    <property type="nucleotide sequence ID" value="NZ_AP017470.1"/>
</dbReference>
<keyword evidence="3" id="KW-0489">Methyltransferase</keyword>
<organism evidence="3 4">
    <name type="scientific">Thermotomaculum hydrothermale</name>
    <dbReference type="NCBI Taxonomy" id="981385"/>
    <lineage>
        <taxon>Bacteria</taxon>
        <taxon>Pseudomonadati</taxon>
        <taxon>Acidobacteriota</taxon>
        <taxon>Holophagae</taxon>
        <taxon>Thermotomaculales</taxon>
        <taxon>Thermotomaculaceae</taxon>
        <taxon>Thermotomaculum</taxon>
    </lineage>
</organism>
<dbReference type="AlphaFoldDB" id="A0A7R6PWK6"/>
<dbReference type="SUPFAM" id="SSF53335">
    <property type="entry name" value="S-adenosyl-L-methionine-dependent methyltransferases"/>
    <property type="match status" value="1"/>
</dbReference>
<gene>
    <name evidence="3" type="primary">cmoB</name>
    <name evidence="3" type="ORF">TTHT_0339</name>
</gene>
<proteinExistence type="inferred from homology"/>
<dbReference type="CDD" id="cd02440">
    <property type="entry name" value="AdoMet_MTases"/>
    <property type="match status" value="1"/>
</dbReference>
<dbReference type="GO" id="GO:0032259">
    <property type="term" value="P:methylation"/>
    <property type="evidence" value="ECO:0007669"/>
    <property type="project" value="UniProtKB-KW"/>
</dbReference>
<dbReference type="KEGG" id="thyd:TTHT_0339"/>
<sequence length="333" mass="39042">MSDLKAFTESLYLREKRRLLNKLSSLDCEKLSEIEKLIDSRFLFLLRESSERFLKPLFQIQGIKAGFKDFSGDTVVIGKKEEIDEVEREKIFNSLKSLMPWRKGPFSVFGIEIDAEWRSFRKWNRFKDYFPDFEGKVICDIGCNNGYYMFKTANYNPDFVLGIDPTVQYYCQFHTLNSFAKVENTNFQLLGVEHIHLFEEMFDIVFLMGIIYHHPNPVDILKKVKHSLKEDGYLIVESQGIEGDLSVALFPEKRYAKVPGTYFVPTPSCLVNFLKRAGFKDVNLITYHKMSSEEQRKTEWMVYQSYEDFINEDNTLTVEGYPAPIRIYAIARK</sequence>
<dbReference type="NCBIfam" id="NF011650">
    <property type="entry name" value="PRK15068.1"/>
    <property type="match status" value="1"/>
</dbReference>
<dbReference type="Pfam" id="PF08003">
    <property type="entry name" value="Methyltransf_9"/>
    <property type="match status" value="1"/>
</dbReference>
<name>A0A7R6PWK6_9BACT</name>
<keyword evidence="4" id="KW-1185">Reference proteome</keyword>
<dbReference type="EMBL" id="AP017470">
    <property type="protein sequence ID" value="BBB31955.1"/>
    <property type="molecule type" value="Genomic_DNA"/>
</dbReference>
<reference evidence="3 4" key="1">
    <citation type="journal article" date="2012" name="Extremophiles">
        <title>Thermotomaculum hydrothermale gen. nov., sp. nov., a novel heterotrophic thermophile within the phylum Acidobacteria from a deep-sea hydrothermal vent chimney in the Southern Okinawa Trough.</title>
        <authorList>
            <person name="Izumi H."/>
            <person name="Nunoura T."/>
            <person name="Miyazaki M."/>
            <person name="Mino S."/>
            <person name="Toki T."/>
            <person name="Takai K."/>
            <person name="Sako Y."/>
            <person name="Sawabe T."/>
            <person name="Nakagawa S."/>
        </authorList>
    </citation>
    <scope>NUCLEOTIDE SEQUENCE [LARGE SCALE GENOMIC DNA]</scope>
    <source>
        <strain evidence="3 4">AC55</strain>
    </source>
</reference>
<dbReference type="InterPro" id="IPR010017">
    <property type="entry name" value="CmoB"/>
</dbReference>